<keyword evidence="2" id="KW-1185">Reference proteome</keyword>
<dbReference type="GeneID" id="25332981"/>
<reference evidence="1 2" key="1">
    <citation type="submission" date="2015-01" db="EMBL/GenBank/DDBJ databases">
        <title>The Genome Sequence of Exophiala xenobiotica CBS118157.</title>
        <authorList>
            <consortium name="The Broad Institute Genomics Platform"/>
            <person name="Cuomo C."/>
            <person name="de Hoog S."/>
            <person name="Gorbushina A."/>
            <person name="Stielow B."/>
            <person name="Teixiera M."/>
            <person name="Abouelleil A."/>
            <person name="Chapman S.B."/>
            <person name="Priest M."/>
            <person name="Young S.K."/>
            <person name="Wortman J."/>
            <person name="Nusbaum C."/>
            <person name="Birren B."/>
        </authorList>
    </citation>
    <scope>NUCLEOTIDE SEQUENCE [LARGE SCALE GENOMIC DNA]</scope>
    <source>
        <strain evidence="1 2">CBS 118157</strain>
    </source>
</reference>
<dbReference type="Proteomes" id="UP000054342">
    <property type="component" value="Unassembled WGS sequence"/>
</dbReference>
<accession>A0A0D2E1S2</accession>
<proteinExistence type="predicted"/>
<evidence type="ECO:0000313" key="2">
    <source>
        <dbReference type="Proteomes" id="UP000054342"/>
    </source>
</evidence>
<gene>
    <name evidence="1" type="ORF">PV05_11073</name>
</gene>
<protein>
    <submittedName>
        <fullName evidence="1">Uncharacterized protein</fullName>
    </submittedName>
</protein>
<evidence type="ECO:0000313" key="1">
    <source>
        <dbReference type="EMBL" id="KIW49393.1"/>
    </source>
</evidence>
<sequence>MSSPEMKDWKLDKRLQGHYCKDRDVIERSVTYADSYKSEGFTIIGRGRVSFPTWKPGEDPTYFEIEVLYAPDSEHNYLSWPLLQRLKQPELEFRMLGPGRVGICPGKGKDPFVAAEISG</sequence>
<dbReference type="AlphaFoldDB" id="A0A0D2E1S2"/>
<dbReference type="HOGENOM" id="CLU_2061521_0_0_1"/>
<name>A0A0D2E1S2_9EURO</name>
<dbReference type="EMBL" id="KN847323">
    <property type="protein sequence ID" value="KIW49393.1"/>
    <property type="molecule type" value="Genomic_DNA"/>
</dbReference>
<dbReference type="RefSeq" id="XP_013309977.1">
    <property type="nucleotide sequence ID" value="XM_013454523.1"/>
</dbReference>
<organism evidence="1 2">
    <name type="scientific">Exophiala xenobiotica</name>
    <dbReference type="NCBI Taxonomy" id="348802"/>
    <lineage>
        <taxon>Eukaryota</taxon>
        <taxon>Fungi</taxon>
        <taxon>Dikarya</taxon>
        <taxon>Ascomycota</taxon>
        <taxon>Pezizomycotina</taxon>
        <taxon>Eurotiomycetes</taxon>
        <taxon>Chaetothyriomycetidae</taxon>
        <taxon>Chaetothyriales</taxon>
        <taxon>Herpotrichiellaceae</taxon>
        <taxon>Exophiala</taxon>
    </lineage>
</organism>